<keyword evidence="2" id="KW-0808">Transferase</keyword>
<dbReference type="PANTHER" id="PTHR34203">
    <property type="entry name" value="METHYLTRANSFERASE, FKBM FAMILY PROTEIN"/>
    <property type="match status" value="1"/>
</dbReference>
<dbReference type="InterPro" id="IPR006342">
    <property type="entry name" value="FkbM_mtfrase"/>
</dbReference>
<evidence type="ECO:0000259" key="1">
    <source>
        <dbReference type="Pfam" id="PF05050"/>
    </source>
</evidence>
<evidence type="ECO:0000313" key="3">
    <source>
        <dbReference type="Proteomes" id="UP000320580"/>
    </source>
</evidence>
<gene>
    <name evidence="2" type="ORF">FQU76_32170</name>
</gene>
<evidence type="ECO:0000313" key="2">
    <source>
        <dbReference type="EMBL" id="QDY80403.1"/>
    </source>
</evidence>
<keyword evidence="3" id="KW-1185">Reference proteome</keyword>
<dbReference type="GO" id="GO:0008168">
    <property type="term" value="F:methyltransferase activity"/>
    <property type="evidence" value="ECO:0007669"/>
    <property type="project" value="UniProtKB-KW"/>
</dbReference>
<dbReference type="PANTHER" id="PTHR34203:SF13">
    <property type="entry name" value="EXPRESSED PROTEIN"/>
    <property type="match status" value="1"/>
</dbReference>
<proteinExistence type="predicted"/>
<dbReference type="Proteomes" id="UP000320580">
    <property type="component" value="Chromosome"/>
</dbReference>
<dbReference type="InterPro" id="IPR029063">
    <property type="entry name" value="SAM-dependent_MTases_sf"/>
</dbReference>
<dbReference type="AlphaFoldDB" id="A0A5B8JRK4"/>
<dbReference type="SUPFAM" id="SSF53335">
    <property type="entry name" value="S-adenosyl-L-methionine-dependent methyltransferases"/>
    <property type="match status" value="1"/>
</dbReference>
<keyword evidence="2" id="KW-0489">Methyltransferase</keyword>
<protein>
    <submittedName>
        <fullName evidence="2">FkbM family methyltransferase</fullName>
    </submittedName>
</protein>
<dbReference type="KEGG" id="sqz:FQU76_32170"/>
<dbReference type="Gene3D" id="3.40.50.150">
    <property type="entry name" value="Vaccinia Virus protein VP39"/>
    <property type="match status" value="1"/>
</dbReference>
<organism evidence="2 3">
    <name type="scientific">Streptomyces qinzhouensis</name>
    <dbReference type="NCBI Taxonomy" id="2599401"/>
    <lineage>
        <taxon>Bacteria</taxon>
        <taxon>Bacillati</taxon>
        <taxon>Actinomycetota</taxon>
        <taxon>Actinomycetes</taxon>
        <taxon>Kitasatosporales</taxon>
        <taxon>Streptomycetaceae</taxon>
        <taxon>Streptomyces</taxon>
    </lineage>
</organism>
<dbReference type="NCBIfam" id="TIGR01444">
    <property type="entry name" value="fkbM_fam"/>
    <property type="match status" value="1"/>
</dbReference>
<dbReference type="InterPro" id="IPR052514">
    <property type="entry name" value="SAM-dependent_MTase"/>
</dbReference>
<dbReference type="EMBL" id="CP042266">
    <property type="protein sequence ID" value="QDY80403.1"/>
    <property type="molecule type" value="Genomic_DNA"/>
</dbReference>
<sequence length="260" mass="28319">MTSVPETLRLPNGTTVSHINVSEAQFLYREIFTERCYLRNGIELLPGDVVFDVGANIGMFTLFAHLERPGVTVHAFEPAPTPFAALRANVIRHGVPGRVDQCAVSDEAGVRTMTFYPDATLMSGFHADATSRRELLRTLGLNGGYSSEDVDIMLAQLPDTSQELETTTVRLSDVIAERGITAIGLLKIDVEKSERRVLAGIEDADWPRIRQVVAEVHDTEGALGEVVALLRGHGFTVVTEQEPLFAGTDIHQVAARRAAG</sequence>
<feature type="domain" description="Methyltransferase FkbM" evidence="1">
    <location>
        <begin position="52"/>
        <end position="236"/>
    </location>
</feature>
<dbReference type="GO" id="GO:0032259">
    <property type="term" value="P:methylation"/>
    <property type="evidence" value="ECO:0007669"/>
    <property type="project" value="UniProtKB-KW"/>
</dbReference>
<dbReference type="Pfam" id="PF05050">
    <property type="entry name" value="Methyltransf_21"/>
    <property type="match status" value="1"/>
</dbReference>
<dbReference type="OrthoDB" id="424472at2"/>
<reference evidence="2 3" key="1">
    <citation type="submission" date="2019-07" db="EMBL/GenBank/DDBJ databases">
        <authorList>
            <person name="Zhu P."/>
        </authorList>
    </citation>
    <scope>NUCLEOTIDE SEQUENCE [LARGE SCALE GENOMIC DNA]</scope>
    <source>
        <strain evidence="2 3">SSL-25</strain>
    </source>
</reference>
<name>A0A5B8JRK4_9ACTN</name>
<accession>A0A5B8JRK4</accession>